<protein>
    <submittedName>
        <fullName evidence="2">Uncharacterized protein</fullName>
    </submittedName>
</protein>
<evidence type="ECO:0000313" key="2">
    <source>
        <dbReference type="EMBL" id="KAG7450900.1"/>
    </source>
</evidence>
<dbReference type="Proteomes" id="UP000812287">
    <property type="component" value="Unassembled WGS sequence"/>
</dbReference>
<proteinExistence type="predicted"/>
<feature type="region of interest" description="Disordered" evidence="1">
    <location>
        <begin position="198"/>
        <end position="235"/>
    </location>
</feature>
<gene>
    <name evidence="2" type="ORF">BT62DRAFT_917164</name>
</gene>
<dbReference type="GeneID" id="66106326"/>
<reference evidence="2" key="1">
    <citation type="submission" date="2020-11" db="EMBL/GenBank/DDBJ databases">
        <title>Adaptations for nitrogen fixation in a non-lichenized fungal sporocarp promotes dispersal by wood-feeding termites.</title>
        <authorList>
            <consortium name="DOE Joint Genome Institute"/>
            <person name="Koch R.A."/>
            <person name="Yoon G."/>
            <person name="Arayal U."/>
            <person name="Lail K."/>
            <person name="Amirebrahimi M."/>
            <person name="Labutti K."/>
            <person name="Lipzen A."/>
            <person name="Riley R."/>
            <person name="Barry K."/>
            <person name="Henrissat B."/>
            <person name="Grigoriev I.V."/>
            <person name="Herr J.R."/>
            <person name="Aime M.C."/>
        </authorList>
    </citation>
    <scope>NUCLEOTIDE SEQUENCE</scope>
    <source>
        <strain evidence="2">MCA 3950</strain>
    </source>
</reference>
<sequence length="235" mass="26719">MFVYDPNFLDFSIPAARTWAAWTGRGHLSRVYRTKGITRRSKTKKNLSECYRLIAIRSKHASIDIKPYLEGKQYGKSCTPVTQALSSTHMMRTSTGKHTRRTSKPILPPCLTLVQPKSTVKWRWYTRRLPKRPPVPFIFPPPGTSTRRHRHHTRCERKATKEKSDDDDDDNDEMEVPPVPPVVVWSESVVRMLMGSLDVLTPPSSPAPVREDTSALGLSSFPGSYFPQVDDEAKV</sequence>
<evidence type="ECO:0000313" key="3">
    <source>
        <dbReference type="Proteomes" id="UP000812287"/>
    </source>
</evidence>
<name>A0A9P7W2Q9_9AGAR</name>
<organism evidence="2 3">
    <name type="scientific">Guyanagaster necrorhizus</name>
    <dbReference type="NCBI Taxonomy" id="856835"/>
    <lineage>
        <taxon>Eukaryota</taxon>
        <taxon>Fungi</taxon>
        <taxon>Dikarya</taxon>
        <taxon>Basidiomycota</taxon>
        <taxon>Agaricomycotina</taxon>
        <taxon>Agaricomycetes</taxon>
        <taxon>Agaricomycetidae</taxon>
        <taxon>Agaricales</taxon>
        <taxon>Marasmiineae</taxon>
        <taxon>Physalacriaceae</taxon>
        <taxon>Guyanagaster</taxon>
    </lineage>
</organism>
<keyword evidence="3" id="KW-1185">Reference proteome</keyword>
<feature type="region of interest" description="Disordered" evidence="1">
    <location>
        <begin position="135"/>
        <end position="180"/>
    </location>
</feature>
<dbReference type="RefSeq" id="XP_043044400.1">
    <property type="nucleotide sequence ID" value="XM_043184029.1"/>
</dbReference>
<dbReference type="AlphaFoldDB" id="A0A9P7W2Q9"/>
<feature type="compositionally biased region" description="Acidic residues" evidence="1">
    <location>
        <begin position="165"/>
        <end position="175"/>
    </location>
</feature>
<accession>A0A9P7W2Q9</accession>
<dbReference type="EMBL" id="MU250526">
    <property type="protein sequence ID" value="KAG7450900.1"/>
    <property type="molecule type" value="Genomic_DNA"/>
</dbReference>
<feature type="compositionally biased region" description="Basic residues" evidence="1">
    <location>
        <begin position="146"/>
        <end position="155"/>
    </location>
</feature>
<evidence type="ECO:0000256" key="1">
    <source>
        <dbReference type="SAM" id="MobiDB-lite"/>
    </source>
</evidence>
<comment type="caution">
    <text evidence="2">The sequence shown here is derived from an EMBL/GenBank/DDBJ whole genome shotgun (WGS) entry which is preliminary data.</text>
</comment>